<dbReference type="AlphaFoldDB" id="A0A4R6SZN3"/>
<comment type="similarity">
    <text evidence="1 4">Belongs to the short-chain dehydrogenases/reductases (SDR) family.</text>
</comment>
<dbReference type="OrthoDB" id="1235794at2"/>
<dbReference type="PANTHER" id="PTHR43391">
    <property type="entry name" value="RETINOL DEHYDROGENASE-RELATED"/>
    <property type="match status" value="1"/>
</dbReference>
<keyword evidence="2" id="KW-0521">NADP</keyword>
<dbReference type="PANTHER" id="PTHR43391:SF14">
    <property type="entry name" value="DEHYDROGENASE_REDUCTASE SDR FAMILY PROTEIN 7-LIKE"/>
    <property type="match status" value="1"/>
</dbReference>
<dbReference type="InterPro" id="IPR002347">
    <property type="entry name" value="SDR_fam"/>
</dbReference>
<dbReference type="PRINTS" id="PR00080">
    <property type="entry name" value="SDRFAMILY"/>
</dbReference>
<evidence type="ECO:0000313" key="6">
    <source>
        <dbReference type="EMBL" id="TDQ11229.1"/>
    </source>
</evidence>
<proteinExistence type="inferred from homology"/>
<comment type="caution">
    <text evidence="6">The sequence shown here is derived from an EMBL/GenBank/DDBJ whole genome shotgun (WGS) entry which is preliminary data.</text>
</comment>
<dbReference type="PIRSF" id="PIRSF000126">
    <property type="entry name" value="11-beta-HSD1"/>
    <property type="match status" value="1"/>
</dbReference>
<keyword evidence="5" id="KW-0175">Coiled coil</keyword>
<dbReference type="RefSeq" id="WP_133574322.1">
    <property type="nucleotide sequence ID" value="NZ_SNYC01000003.1"/>
</dbReference>
<reference evidence="6 7" key="1">
    <citation type="submission" date="2019-03" db="EMBL/GenBank/DDBJ databases">
        <title>Genomic Encyclopedia of Archaeal and Bacterial Type Strains, Phase II (KMG-II): from individual species to whole genera.</title>
        <authorList>
            <person name="Goeker M."/>
        </authorList>
    </citation>
    <scope>NUCLEOTIDE SEQUENCE [LARGE SCALE GENOMIC DNA]</scope>
    <source>
        <strain evidence="6 7">DSM 19035</strain>
    </source>
</reference>
<evidence type="ECO:0000256" key="1">
    <source>
        <dbReference type="ARBA" id="ARBA00006484"/>
    </source>
</evidence>
<dbReference type="PRINTS" id="PR00081">
    <property type="entry name" value="GDHRDH"/>
</dbReference>
<organism evidence="6 7">
    <name type="scientific">Pedobacter metabolipauper</name>
    <dbReference type="NCBI Taxonomy" id="425513"/>
    <lineage>
        <taxon>Bacteria</taxon>
        <taxon>Pseudomonadati</taxon>
        <taxon>Bacteroidota</taxon>
        <taxon>Sphingobacteriia</taxon>
        <taxon>Sphingobacteriales</taxon>
        <taxon>Sphingobacteriaceae</taxon>
        <taxon>Pedobacter</taxon>
    </lineage>
</organism>
<accession>A0A4R6SZN3</accession>
<evidence type="ECO:0008006" key="8">
    <source>
        <dbReference type="Google" id="ProtNLM"/>
    </source>
</evidence>
<dbReference type="InterPro" id="IPR036291">
    <property type="entry name" value="NAD(P)-bd_dom_sf"/>
</dbReference>
<protein>
    <recommendedName>
        <fullName evidence="8">Short-subunit dehydrogenase</fullName>
    </recommendedName>
</protein>
<name>A0A4R6SZN3_9SPHI</name>
<evidence type="ECO:0000313" key="7">
    <source>
        <dbReference type="Proteomes" id="UP000295620"/>
    </source>
</evidence>
<dbReference type="Proteomes" id="UP000295620">
    <property type="component" value="Unassembled WGS sequence"/>
</dbReference>
<dbReference type="CDD" id="cd05233">
    <property type="entry name" value="SDR_c"/>
    <property type="match status" value="1"/>
</dbReference>
<sequence>MKVTLITGASGGIGEALVNRLAERKQDLLLIARNAEKLEEQCIQLSKRFGINAQFIAADLSKPDTAEQIFEETQMRNLEIDMLINNAGIGSGGEFSALSLRSELDLLQLNISSLVALTHLFLPQMQNRKSGTIVNIASMASFMPIPYMATYAASKAFVSSFTQAITQECIPYNVHVLLFCPGLTKTNFNAAAGIDNEKGAGLSSDYKNAPAQTPEQVADEAVKALDQRKQFAVSGRMNRLGANVLALIPNSFITRNFAKLYRKRLKM</sequence>
<dbReference type="GO" id="GO:0005829">
    <property type="term" value="C:cytosol"/>
    <property type="evidence" value="ECO:0007669"/>
    <property type="project" value="TreeGrafter"/>
</dbReference>
<dbReference type="GO" id="GO:0016491">
    <property type="term" value="F:oxidoreductase activity"/>
    <property type="evidence" value="ECO:0007669"/>
    <property type="project" value="UniProtKB-KW"/>
</dbReference>
<dbReference type="EMBL" id="SNYC01000003">
    <property type="protein sequence ID" value="TDQ11229.1"/>
    <property type="molecule type" value="Genomic_DNA"/>
</dbReference>
<keyword evidence="7" id="KW-1185">Reference proteome</keyword>
<evidence type="ECO:0000256" key="3">
    <source>
        <dbReference type="ARBA" id="ARBA00023002"/>
    </source>
</evidence>
<dbReference type="Gene3D" id="3.40.50.720">
    <property type="entry name" value="NAD(P)-binding Rossmann-like Domain"/>
    <property type="match status" value="1"/>
</dbReference>
<dbReference type="Pfam" id="PF00106">
    <property type="entry name" value="adh_short"/>
    <property type="match status" value="1"/>
</dbReference>
<feature type="coiled-coil region" evidence="5">
    <location>
        <begin position="21"/>
        <end position="48"/>
    </location>
</feature>
<dbReference type="SUPFAM" id="SSF51735">
    <property type="entry name" value="NAD(P)-binding Rossmann-fold domains"/>
    <property type="match status" value="1"/>
</dbReference>
<keyword evidence="3" id="KW-0560">Oxidoreductase</keyword>
<gene>
    <name evidence="6" type="ORF">ATK78_0346</name>
</gene>
<evidence type="ECO:0000256" key="2">
    <source>
        <dbReference type="ARBA" id="ARBA00022857"/>
    </source>
</evidence>
<evidence type="ECO:0000256" key="5">
    <source>
        <dbReference type="SAM" id="Coils"/>
    </source>
</evidence>
<evidence type="ECO:0000256" key="4">
    <source>
        <dbReference type="RuleBase" id="RU000363"/>
    </source>
</evidence>